<dbReference type="Gene3D" id="3.40.50.2300">
    <property type="match status" value="2"/>
</dbReference>
<dbReference type="RefSeq" id="WP_132808047.1">
    <property type="nucleotide sequence ID" value="NZ_SMAK01000022.1"/>
</dbReference>
<dbReference type="InterPro" id="IPR000709">
    <property type="entry name" value="Leu_Ile_Val-bd"/>
</dbReference>
<gene>
    <name evidence="1" type="ORF">EDC22_12210</name>
</gene>
<dbReference type="EMBL" id="SMAK01000022">
    <property type="protein sequence ID" value="TCT03031.1"/>
    <property type="molecule type" value="Genomic_DNA"/>
</dbReference>
<dbReference type="SUPFAM" id="SSF53822">
    <property type="entry name" value="Periplasmic binding protein-like I"/>
    <property type="match status" value="1"/>
</dbReference>
<dbReference type="GO" id="GO:0006865">
    <property type="term" value="P:amino acid transport"/>
    <property type="evidence" value="ECO:0007669"/>
    <property type="project" value="InterPro"/>
</dbReference>
<dbReference type="GO" id="GO:0033218">
    <property type="term" value="F:amide binding"/>
    <property type="evidence" value="ECO:0007669"/>
    <property type="project" value="InterPro"/>
</dbReference>
<keyword evidence="2" id="KW-1185">Reference proteome</keyword>
<organism evidence="1 2">
    <name type="scientific">Tepidamorphus gemmatus</name>
    <dbReference type="NCBI Taxonomy" id="747076"/>
    <lineage>
        <taxon>Bacteria</taxon>
        <taxon>Pseudomonadati</taxon>
        <taxon>Pseudomonadota</taxon>
        <taxon>Alphaproteobacteria</taxon>
        <taxon>Hyphomicrobiales</taxon>
        <taxon>Tepidamorphaceae</taxon>
        <taxon>Tepidamorphus</taxon>
    </lineage>
</organism>
<name>A0A4R3LRT9_9HYPH</name>
<sequence>MRGTTDEAWRVGLLFSRGGVTGLSDSEHFYGAALAIEEVNRRGGVLGRPIDVVAYDPASDPILYRDHAERLMTVDRVPVIFGCHTSVGRKAVLRTIERRNGVLWYPSMYEGFEYSPNVIYTGAIANQCAFPLIDFLFAEYGSRFALVGAEYIFPREMNRVLRDLIEARGGEVLDETYLPLASEDSQLKAVVSRITRLQPDVVICTLVGASGRRLYRMYDEAGIDRRRRPIASLTMAESEIREIGAERCAGHITSAAYFNSLELDANRRFVAAFEARFGPERIASMWSAASYAQVLLFAQALEVAGTLDAQRLVDAVLGTSIEAPEGTILIDADNNHAWLTPRIGRVGEGGRFDIVWEAPELVRPDPYLAVSAIEPQDRNEAVRVR</sequence>
<dbReference type="Proteomes" id="UP000295678">
    <property type="component" value="Unassembled WGS sequence"/>
</dbReference>
<dbReference type="InterPro" id="IPR028082">
    <property type="entry name" value="Peripla_BP_I"/>
</dbReference>
<reference evidence="1 2" key="1">
    <citation type="submission" date="2019-03" db="EMBL/GenBank/DDBJ databases">
        <title>Genomic Encyclopedia of Type Strains, Phase IV (KMG-IV): sequencing the most valuable type-strain genomes for metagenomic binning, comparative biology and taxonomic classification.</title>
        <authorList>
            <person name="Goeker M."/>
        </authorList>
    </citation>
    <scope>NUCLEOTIDE SEQUENCE [LARGE SCALE GENOMIC DNA]</scope>
    <source>
        <strain evidence="1 2">DSM 19345</strain>
    </source>
</reference>
<accession>A0A4R3LRT9</accession>
<dbReference type="CDD" id="cd06357">
    <property type="entry name" value="PBP1_AmiC"/>
    <property type="match status" value="1"/>
</dbReference>
<proteinExistence type="predicted"/>
<dbReference type="PANTHER" id="PTHR47628:SF1">
    <property type="entry name" value="ALIPHATIC AMIDASE EXPRESSION-REGULATING PROTEIN"/>
    <property type="match status" value="1"/>
</dbReference>
<protein>
    <submittedName>
        <fullName evidence="1">Amino acid/amide ABC transporter substrate-binding protein (HAAT family)</fullName>
    </submittedName>
</protein>
<dbReference type="PANTHER" id="PTHR47628">
    <property type="match status" value="1"/>
</dbReference>
<dbReference type="OrthoDB" id="9802022at2"/>
<comment type="caution">
    <text evidence="1">The sequence shown here is derived from an EMBL/GenBank/DDBJ whole genome shotgun (WGS) entry which is preliminary data.</text>
</comment>
<evidence type="ECO:0000313" key="1">
    <source>
        <dbReference type="EMBL" id="TCT03031.1"/>
    </source>
</evidence>
<dbReference type="PRINTS" id="PR00337">
    <property type="entry name" value="LEUILEVALBP"/>
</dbReference>
<dbReference type="Pfam" id="PF13433">
    <property type="entry name" value="Peripla_BP_5"/>
    <property type="match status" value="1"/>
</dbReference>
<dbReference type="AlphaFoldDB" id="A0A4R3LRT9"/>
<evidence type="ECO:0000313" key="2">
    <source>
        <dbReference type="Proteomes" id="UP000295678"/>
    </source>
</evidence>
<dbReference type="InterPro" id="IPR039570">
    <property type="entry name" value="AmiC_PBP1"/>
</dbReference>